<dbReference type="EMBL" id="JAPWTJ010002151">
    <property type="protein sequence ID" value="KAJ8967696.1"/>
    <property type="molecule type" value="Genomic_DNA"/>
</dbReference>
<dbReference type="PANTHER" id="PTHR14700">
    <property type="entry name" value="PENTATRICOPEPTIDE REPEAT-CONTAINING PROTEIN 2, MITOCHONDRIAL"/>
    <property type="match status" value="1"/>
</dbReference>
<feature type="region of interest" description="Disordered" evidence="1">
    <location>
        <begin position="364"/>
        <end position="405"/>
    </location>
</feature>
<dbReference type="PANTHER" id="PTHR14700:SF0">
    <property type="entry name" value="PENTATRICOPEPTIDE REPEAT-CONTAINING PROTEIN 2, MITOCHONDRIAL"/>
    <property type="match status" value="1"/>
</dbReference>
<protein>
    <recommendedName>
        <fullName evidence="5">Pentatricopeptide repeat-containing protein 2</fullName>
    </recommendedName>
</protein>
<keyword evidence="4" id="KW-1185">Reference proteome</keyword>
<evidence type="ECO:0000256" key="2">
    <source>
        <dbReference type="SAM" id="Phobius"/>
    </source>
</evidence>
<reference evidence="3" key="1">
    <citation type="journal article" date="2023" name="Insect Mol. Biol.">
        <title>Genome sequencing provides insights into the evolution of gene families encoding plant cell wall-degrading enzymes in longhorned beetles.</title>
        <authorList>
            <person name="Shin N.R."/>
            <person name="Okamura Y."/>
            <person name="Kirsch R."/>
            <person name="Pauchet Y."/>
        </authorList>
    </citation>
    <scope>NUCLEOTIDE SEQUENCE</scope>
    <source>
        <strain evidence="3">MMC_N1</strain>
    </source>
</reference>
<keyword evidence="2" id="KW-0472">Membrane</keyword>
<feature type="transmembrane region" description="Helical" evidence="2">
    <location>
        <begin position="122"/>
        <end position="145"/>
    </location>
</feature>
<gene>
    <name evidence="3" type="ORF">NQ317_011487</name>
</gene>
<evidence type="ECO:0000313" key="4">
    <source>
        <dbReference type="Proteomes" id="UP001162164"/>
    </source>
</evidence>
<keyword evidence="2" id="KW-0812">Transmembrane</keyword>
<name>A0ABQ9IWG1_9CUCU</name>
<accession>A0ABQ9IWG1</accession>
<sequence>MMANTLICTLRRSSFLLYHSLTNNVNNYPVAVCSQIVRSLYSKATLGLDGFVSNKEKTQKQLENISDKFRIKMAEYANEDSKNMIFTEDLKNMIHIADSDDDINLVVKMMKRFNQQNKQLRFGNFIFGTVVMPFFISITNATLLWRARKCFKMPELSGFFDQLMSYQILLDLLFENKKYKEMLEVVNIITNRQIEGSKYPRNIMVLAFAACYKMNTPESLEYALKYWQELKNIGHLPMRRAVTFCAGLALNQEQPSVAMEILTLCKNQNYTTVRNMKVAALTRCGRVEDTIPILKSIISEDIPEDSVKHTFNRDVLEEVKNAITKLDNPEFTLEFNRITEIFQKQGQISETTLDSQLCQEIQKPPVMNSRQQQEYQRPRFNRNKDQRQPNRYNTYHQRPGLEELV</sequence>
<comment type="caution">
    <text evidence="3">The sequence shown here is derived from an EMBL/GenBank/DDBJ whole genome shotgun (WGS) entry which is preliminary data.</text>
</comment>
<keyword evidence="2" id="KW-1133">Transmembrane helix</keyword>
<dbReference type="InterPro" id="IPR034629">
    <property type="entry name" value="PTCD2"/>
</dbReference>
<evidence type="ECO:0000256" key="1">
    <source>
        <dbReference type="SAM" id="MobiDB-lite"/>
    </source>
</evidence>
<dbReference type="Proteomes" id="UP001162164">
    <property type="component" value="Unassembled WGS sequence"/>
</dbReference>
<evidence type="ECO:0000313" key="3">
    <source>
        <dbReference type="EMBL" id="KAJ8967696.1"/>
    </source>
</evidence>
<proteinExistence type="predicted"/>
<evidence type="ECO:0008006" key="5">
    <source>
        <dbReference type="Google" id="ProtNLM"/>
    </source>
</evidence>
<organism evidence="3 4">
    <name type="scientific">Molorchus minor</name>
    <dbReference type="NCBI Taxonomy" id="1323400"/>
    <lineage>
        <taxon>Eukaryota</taxon>
        <taxon>Metazoa</taxon>
        <taxon>Ecdysozoa</taxon>
        <taxon>Arthropoda</taxon>
        <taxon>Hexapoda</taxon>
        <taxon>Insecta</taxon>
        <taxon>Pterygota</taxon>
        <taxon>Neoptera</taxon>
        <taxon>Endopterygota</taxon>
        <taxon>Coleoptera</taxon>
        <taxon>Polyphaga</taxon>
        <taxon>Cucujiformia</taxon>
        <taxon>Chrysomeloidea</taxon>
        <taxon>Cerambycidae</taxon>
        <taxon>Lamiinae</taxon>
        <taxon>Monochamini</taxon>
        <taxon>Molorchus</taxon>
    </lineage>
</organism>